<dbReference type="SUPFAM" id="SSF51215">
    <property type="entry name" value="Regulatory protein AraC"/>
    <property type="match status" value="1"/>
</dbReference>
<reference evidence="5" key="1">
    <citation type="submission" date="2022-02" db="EMBL/GenBank/DDBJ databases">
        <title>Crop Bioprotection Bacillus Genome Sequencing.</title>
        <authorList>
            <person name="Dunlap C."/>
        </authorList>
    </citation>
    <scope>NUCLEOTIDE SEQUENCE</scope>
    <source>
        <strain evidence="5">98-1</strain>
    </source>
</reference>
<evidence type="ECO:0000256" key="2">
    <source>
        <dbReference type="ARBA" id="ARBA00023125"/>
    </source>
</evidence>
<proteinExistence type="predicted"/>
<evidence type="ECO:0000256" key="3">
    <source>
        <dbReference type="ARBA" id="ARBA00023163"/>
    </source>
</evidence>
<comment type="caution">
    <text evidence="5">The sequence shown here is derived from an EMBL/GenBank/DDBJ whole genome shotgun (WGS) entry which is preliminary data.</text>
</comment>
<name>A0AAP3CHV6_BACVA</name>
<keyword evidence="2" id="KW-0238">DNA-binding</keyword>
<keyword evidence="1" id="KW-0805">Transcription regulation</keyword>
<evidence type="ECO:0000313" key="5">
    <source>
        <dbReference type="EMBL" id="MCY8316571.1"/>
    </source>
</evidence>
<evidence type="ECO:0000256" key="1">
    <source>
        <dbReference type="ARBA" id="ARBA00023015"/>
    </source>
</evidence>
<dbReference type="PANTHER" id="PTHR43280:SF2">
    <property type="entry name" value="HTH-TYPE TRANSCRIPTIONAL REGULATOR EXSA"/>
    <property type="match status" value="1"/>
</dbReference>
<accession>A0AAP3CHV6</accession>
<dbReference type="Proteomes" id="UP001067121">
    <property type="component" value="Unassembled WGS sequence"/>
</dbReference>
<dbReference type="InterPro" id="IPR020449">
    <property type="entry name" value="Tscrpt_reg_AraC-type_HTH"/>
</dbReference>
<dbReference type="GO" id="GO:0003700">
    <property type="term" value="F:DNA-binding transcription factor activity"/>
    <property type="evidence" value="ECO:0007669"/>
    <property type="project" value="InterPro"/>
</dbReference>
<feature type="domain" description="HTH araC/xylS-type" evidence="4">
    <location>
        <begin position="185"/>
        <end position="283"/>
    </location>
</feature>
<organism evidence="5 6">
    <name type="scientific">Bacillus vallismortis</name>
    <dbReference type="NCBI Taxonomy" id="72361"/>
    <lineage>
        <taxon>Bacteria</taxon>
        <taxon>Bacillati</taxon>
        <taxon>Bacillota</taxon>
        <taxon>Bacilli</taxon>
        <taxon>Bacillales</taxon>
        <taxon>Bacillaceae</taxon>
        <taxon>Bacillus</taxon>
    </lineage>
</organism>
<dbReference type="InterPro" id="IPR009057">
    <property type="entry name" value="Homeodomain-like_sf"/>
</dbReference>
<dbReference type="PROSITE" id="PS01124">
    <property type="entry name" value="HTH_ARAC_FAMILY_2"/>
    <property type="match status" value="1"/>
</dbReference>
<dbReference type="PANTHER" id="PTHR43280">
    <property type="entry name" value="ARAC-FAMILY TRANSCRIPTIONAL REGULATOR"/>
    <property type="match status" value="1"/>
</dbReference>
<gene>
    <name evidence="5" type="ORF">MOC71_07435</name>
</gene>
<dbReference type="RefSeq" id="WP_268527294.1">
    <property type="nucleotide sequence ID" value="NZ_JALAOH010000014.1"/>
</dbReference>
<dbReference type="Gene3D" id="1.10.10.60">
    <property type="entry name" value="Homeodomain-like"/>
    <property type="match status" value="2"/>
</dbReference>
<dbReference type="InterPro" id="IPR037923">
    <property type="entry name" value="HTH-like"/>
</dbReference>
<dbReference type="AlphaFoldDB" id="A0AAP3CHV6"/>
<dbReference type="InterPro" id="IPR018060">
    <property type="entry name" value="HTH_AraC"/>
</dbReference>
<dbReference type="Pfam" id="PF12833">
    <property type="entry name" value="HTH_18"/>
    <property type="match status" value="1"/>
</dbReference>
<dbReference type="SMART" id="SM00342">
    <property type="entry name" value="HTH_ARAC"/>
    <property type="match status" value="1"/>
</dbReference>
<evidence type="ECO:0000259" key="4">
    <source>
        <dbReference type="PROSITE" id="PS01124"/>
    </source>
</evidence>
<dbReference type="EMBL" id="JALAOH010000014">
    <property type="protein sequence ID" value="MCY8316571.1"/>
    <property type="molecule type" value="Genomic_DNA"/>
</dbReference>
<dbReference type="GO" id="GO:0043565">
    <property type="term" value="F:sequence-specific DNA binding"/>
    <property type="evidence" value="ECO:0007669"/>
    <property type="project" value="InterPro"/>
</dbReference>
<keyword evidence="3" id="KW-0804">Transcription</keyword>
<dbReference type="SUPFAM" id="SSF46689">
    <property type="entry name" value="Homeodomain-like"/>
    <property type="match status" value="1"/>
</dbReference>
<dbReference type="PRINTS" id="PR00032">
    <property type="entry name" value="HTHARAC"/>
</dbReference>
<protein>
    <submittedName>
        <fullName evidence="5">AraC family transcriptional regulator</fullName>
    </submittedName>
</protein>
<sequence length="288" mass="33123">MYEVKLQANHLPKIREAGHMKDTEGTLRHPDRTMESINVFFYVKHGAIHVFEKENEYRIQAGGYLFLKNNTPHWGGDFYTPGTEWYYIHFYADPSLDQKDEFSPFHNSPILLDRTYSSQLTFPKSGSVSHRECTEKQLSSMIHALDSPSAFSALQACSLTYQLFIDLYSNAINGQAGTRSSRIISRMIEFLHRNKHAKLVSKDFENELEMNYAYLSSLFKKQTGKSITAYKNELLIAQAIDLFKTSNLNVTEVSSTLGFSNPYYFSRVFKRVTGVAPSVYINELYRNP</sequence>
<evidence type="ECO:0000313" key="6">
    <source>
        <dbReference type="Proteomes" id="UP001067121"/>
    </source>
</evidence>